<accession>A0A1H5HH13</accession>
<evidence type="ECO:0000256" key="1">
    <source>
        <dbReference type="SAM" id="Phobius"/>
    </source>
</evidence>
<sequence>MVWVGNLTGRYKPVKRISACVKRNLARATWYVRMVGYMGKKYDHQERQVREMASRRRRQIAVYVGLGLLVVAAVAVSLYALA</sequence>
<evidence type="ECO:0000313" key="3">
    <source>
        <dbReference type="Proteomes" id="UP000182725"/>
    </source>
</evidence>
<reference evidence="2 3" key="1">
    <citation type="submission" date="2016-10" db="EMBL/GenBank/DDBJ databases">
        <authorList>
            <person name="de Groot N.N."/>
        </authorList>
    </citation>
    <scope>NUCLEOTIDE SEQUENCE [LARGE SCALE GENOMIC DNA]</scope>
    <source>
        <strain evidence="2 3">DSM 22274</strain>
    </source>
</reference>
<name>A0A1H5HH13_9MICC</name>
<keyword evidence="1" id="KW-1133">Transmembrane helix</keyword>
<proteinExistence type="predicted"/>
<gene>
    <name evidence="2" type="ORF">SAMN04489740_1010</name>
</gene>
<feature type="transmembrane region" description="Helical" evidence="1">
    <location>
        <begin position="60"/>
        <end position="81"/>
    </location>
</feature>
<dbReference type="Proteomes" id="UP000182725">
    <property type="component" value="Unassembled WGS sequence"/>
</dbReference>
<dbReference type="AlphaFoldDB" id="A0A1H5HH13"/>
<keyword evidence="1" id="KW-0812">Transmembrane</keyword>
<organism evidence="2 3">
    <name type="scientific">Arthrobacter alpinus</name>
    <dbReference type="NCBI Taxonomy" id="656366"/>
    <lineage>
        <taxon>Bacteria</taxon>
        <taxon>Bacillati</taxon>
        <taxon>Actinomycetota</taxon>
        <taxon>Actinomycetes</taxon>
        <taxon>Micrococcales</taxon>
        <taxon>Micrococcaceae</taxon>
        <taxon>Arthrobacter</taxon>
    </lineage>
</organism>
<keyword evidence="1" id="KW-0472">Membrane</keyword>
<dbReference type="EMBL" id="FNTV01000001">
    <property type="protein sequence ID" value="SEE27085.1"/>
    <property type="molecule type" value="Genomic_DNA"/>
</dbReference>
<protein>
    <submittedName>
        <fullName evidence="2">Uncharacterized protein</fullName>
    </submittedName>
</protein>
<evidence type="ECO:0000313" key="2">
    <source>
        <dbReference type="EMBL" id="SEE27085.1"/>
    </source>
</evidence>